<name>A0AAV4D6W4_9GAST</name>
<dbReference type="EMBL" id="BLXT01007535">
    <property type="protein sequence ID" value="GFO39911.1"/>
    <property type="molecule type" value="Genomic_DNA"/>
</dbReference>
<protein>
    <submittedName>
        <fullName evidence="1">Uncharacterized protein</fullName>
    </submittedName>
</protein>
<keyword evidence="2" id="KW-1185">Reference proteome</keyword>
<comment type="caution">
    <text evidence="1">The sequence shown here is derived from an EMBL/GenBank/DDBJ whole genome shotgun (WGS) entry which is preliminary data.</text>
</comment>
<organism evidence="1 2">
    <name type="scientific">Plakobranchus ocellatus</name>
    <dbReference type="NCBI Taxonomy" id="259542"/>
    <lineage>
        <taxon>Eukaryota</taxon>
        <taxon>Metazoa</taxon>
        <taxon>Spiralia</taxon>
        <taxon>Lophotrochozoa</taxon>
        <taxon>Mollusca</taxon>
        <taxon>Gastropoda</taxon>
        <taxon>Heterobranchia</taxon>
        <taxon>Euthyneura</taxon>
        <taxon>Panpulmonata</taxon>
        <taxon>Sacoglossa</taxon>
        <taxon>Placobranchoidea</taxon>
        <taxon>Plakobranchidae</taxon>
        <taxon>Plakobranchus</taxon>
    </lineage>
</organism>
<proteinExistence type="predicted"/>
<sequence length="93" mass="10813">MKSLVRAQTDLRNEPPHRKMKLLTVETIEVYLSGDDCYFSDFIKFIDSRAGAEWSEWDTRARKLTDKLLDFLTCHPKSVVKLKSEAVVKLKSH</sequence>
<accession>A0AAV4D6W4</accession>
<dbReference type="Proteomes" id="UP000735302">
    <property type="component" value="Unassembled WGS sequence"/>
</dbReference>
<evidence type="ECO:0000313" key="1">
    <source>
        <dbReference type="EMBL" id="GFO39911.1"/>
    </source>
</evidence>
<gene>
    <name evidence="1" type="ORF">PoB_006641600</name>
</gene>
<evidence type="ECO:0000313" key="2">
    <source>
        <dbReference type="Proteomes" id="UP000735302"/>
    </source>
</evidence>
<dbReference type="AlphaFoldDB" id="A0AAV4D6W4"/>
<reference evidence="1 2" key="1">
    <citation type="journal article" date="2021" name="Elife">
        <title>Chloroplast acquisition without the gene transfer in kleptoplastic sea slugs, Plakobranchus ocellatus.</title>
        <authorList>
            <person name="Maeda T."/>
            <person name="Takahashi S."/>
            <person name="Yoshida T."/>
            <person name="Shimamura S."/>
            <person name="Takaki Y."/>
            <person name="Nagai Y."/>
            <person name="Toyoda A."/>
            <person name="Suzuki Y."/>
            <person name="Arimoto A."/>
            <person name="Ishii H."/>
            <person name="Satoh N."/>
            <person name="Nishiyama T."/>
            <person name="Hasebe M."/>
            <person name="Maruyama T."/>
            <person name="Minagawa J."/>
            <person name="Obokata J."/>
            <person name="Shigenobu S."/>
        </authorList>
    </citation>
    <scope>NUCLEOTIDE SEQUENCE [LARGE SCALE GENOMIC DNA]</scope>
</reference>